<dbReference type="EMBL" id="CP111020">
    <property type="protein sequence ID" value="WAR14558.1"/>
    <property type="molecule type" value="Genomic_DNA"/>
</dbReference>
<protein>
    <submittedName>
        <fullName evidence="1">Uncharacterized protein</fullName>
    </submittedName>
</protein>
<organism evidence="1 2">
    <name type="scientific">Mya arenaria</name>
    <name type="common">Soft-shell clam</name>
    <dbReference type="NCBI Taxonomy" id="6604"/>
    <lineage>
        <taxon>Eukaryota</taxon>
        <taxon>Metazoa</taxon>
        <taxon>Spiralia</taxon>
        <taxon>Lophotrochozoa</taxon>
        <taxon>Mollusca</taxon>
        <taxon>Bivalvia</taxon>
        <taxon>Autobranchia</taxon>
        <taxon>Heteroconchia</taxon>
        <taxon>Euheterodonta</taxon>
        <taxon>Imparidentia</taxon>
        <taxon>Neoheterodontei</taxon>
        <taxon>Myida</taxon>
        <taxon>Myoidea</taxon>
        <taxon>Myidae</taxon>
        <taxon>Mya</taxon>
    </lineage>
</organism>
<name>A0ABY7F1D5_MYAAR</name>
<evidence type="ECO:0000313" key="2">
    <source>
        <dbReference type="Proteomes" id="UP001164746"/>
    </source>
</evidence>
<sequence>MEKNHPVRNDQASTSWLTGVKEASTNWFFASTCVKPTGQEQDTVKPEHDLHLFIDDHITFPDSAERMKQNPTNSSRTKWGDNGTRFILSKTY</sequence>
<evidence type="ECO:0000313" key="1">
    <source>
        <dbReference type="EMBL" id="WAR14558.1"/>
    </source>
</evidence>
<proteinExistence type="predicted"/>
<keyword evidence="2" id="KW-1185">Reference proteome</keyword>
<reference evidence="1" key="1">
    <citation type="submission" date="2022-11" db="EMBL/GenBank/DDBJ databases">
        <title>Centuries of genome instability and evolution in soft-shell clam transmissible cancer (bioRxiv).</title>
        <authorList>
            <person name="Hart S.F.M."/>
            <person name="Yonemitsu M.A."/>
            <person name="Giersch R.M."/>
            <person name="Beal B.F."/>
            <person name="Arriagada G."/>
            <person name="Davis B.W."/>
            <person name="Ostrander E.A."/>
            <person name="Goff S.P."/>
            <person name="Metzger M.J."/>
        </authorList>
    </citation>
    <scope>NUCLEOTIDE SEQUENCE</scope>
    <source>
        <strain evidence="1">MELC-2E11</strain>
        <tissue evidence="1">Siphon/mantle</tissue>
    </source>
</reference>
<accession>A0ABY7F1D5</accession>
<gene>
    <name evidence="1" type="ORF">MAR_004663</name>
</gene>
<dbReference type="Proteomes" id="UP001164746">
    <property type="component" value="Chromosome 9"/>
</dbReference>